<feature type="compositionally biased region" description="Acidic residues" evidence="5">
    <location>
        <begin position="79"/>
        <end position="100"/>
    </location>
</feature>
<feature type="compositionally biased region" description="Low complexity" evidence="5">
    <location>
        <begin position="526"/>
        <end position="548"/>
    </location>
</feature>
<keyword evidence="1" id="KW-0479">Metal-binding</keyword>
<dbReference type="InterPro" id="IPR036875">
    <property type="entry name" value="Znf_CCHC_sf"/>
</dbReference>
<evidence type="ECO:0000256" key="1">
    <source>
        <dbReference type="ARBA" id="ARBA00022723"/>
    </source>
</evidence>
<evidence type="ECO:0000256" key="4">
    <source>
        <dbReference type="PROSITE-ProRule" id="PRU00325"/>
    </source>
</evidence>
<evidence type="ECO:0000313" key="8">
    <source>
        <dbReference type="Proteomes" id="UP000289738"/>
    </source>
</evidence>
<feature type="region of interest" description="Disordered" evidence="5">
    <location>
        <begin position="415"/>
        <end position="445"/>
    </location>
</feature>
<dbReference type="InterPro" id="IPR006564">
    <property type="entry name" value="Znf_PMZ"/>
</dbReference>
<evidence type="ECO:0000256" key="5">
    <source>
        <dbReference type="SAM" id="MobiDB-lite"/>
    </source>
</evidence>
<keyword evidence="2 4" id="KW-0863">Zinc-finger</keyword>
<evidence type="ECO:0000256" key="3">
    <source>
        <dbReference type="ARBA" id="ARBA00022833"/>
    </source>
</evidence>
<dbReference type="SUPFAM" id="SSF57756">
    <property type="entry name" value="Retrovirus zinc finger-like domains"/>
    <property type="match status" value="1"/>
</dbReference>
<dbReference type="PANTHER" id="PTHR31973:SF187">
    <property type="entry name" value="MUTATOR TRANSPOSASE MUDRA PROTEIN"/>
    <property type="match status" value="1"/>
</dbReference>
<evidence type="ECO:0000256" key="2">
    <source>
        <dbReference type="ARBA" id="ARBA00022771"/>
    </source>
</evidence>
<comment type="caution">
    <text evidence="7">The sequence shown here is derived from an EMBL/GenBank/DDBJ whole genome shotgun (WGS) entry which is preliminary data.</text>
</comment>
<gene>
    <name evidence="7" type="ORF">Ahy_A06g027151</name>
</gene>
<evidence type="ECO:0000259" key="6">
    <source>
        <dbReference type="PROSITE" id="PS50966"/>
    </source>
</evidence>
<feature type="region of interest" description="Disordered" evidence="5">
    <location>
        <begin position="73"/>
        <end position="138"/>
    </location>
</feature>
<dbReference type="InterPro" id="IPR007527">
    <property type="entry name" value="Znf_SWIM"/>
</dbReference>
<dbReference type="AlphaFoldDB" id="A0A445CMS2"/>
<keyword evidence="3" id="KW-0862">Zinc</keyword>
<feature type="domain" description="SWIM-type" evidence="6">
    <location>
        <begin position="338"/>
        <end position="370"/>
    </location>
</feature>
<evidence type="ECO:0000313" key="7">
    <source>
        <dbReference type="EMBL" id="RYR52231.1"/>
    </source>
</evidence>
<dbReference type="PROSITE" id="PS50966">
    <property type="entry name" value="ZF_SWIM"/>
    <property type="match status" value="1"/>
</dbReference>
<keyword evidence="8" id="KW-1185">Reference proteome</keyword>
<dbReference type="Proteomes" id="UP000289738">
    <property type="component" value="Chromosome A06"/>
</dbReference>
<dbReference type="GO" id="GO:0003676">
    <property type="term" value="F:nucleic acid binding"/>
    <property type="evidence" value="ECO:0007669"/>
    <property type="project" value="InterPro"/>
</dbReference>
<name>A0A445CMS2_ARAHY</name>
<organism evidence="7 8">
    <name type="scientific">Arachis hypogaea</name>
    <name type="common">Peanut</name>
    <dbReference type="NCBI Taxonomy" id="3818"/>
    <lineage>
        <taxon>Eukaryota</taxon>
        <taxon>Viridiplantae</taxon>
        <taxon>Streptophyta</taxon>
        <taxon>Embryophyta</taxon>
        <taxon>Tracheophyta</taxon>
        <taxon>Spermatophyta</taxon>
        <taxon>Magnoliopsida</taxon>
        <taxon>eudicotyledons</taxon>
        <taxon>Gunneridae</taxon>
        <taxon>Pentapetalae</taxon>
        <taxon>rosids</taxon>
        <taxon>fabids</taxon>
        <taxon>Fabales</taxon>
        <taxon>Fabaceae</taxon>
        <taxon>Papilionoideae</taxon>
        <taxon>50 kb inversion clade</taxon>
        <taxon>dalbergioids sensu lato</taxon>
        <taxon>Dalbergieae</taxon>
        <taxon>Pterocarpus clade</taxon>
        <taxon>Arachis</taxon>
    </lineage>
</organism>
<proteinExistence type="predicted"/>
<sequence>MLHIDKDVMDMARIGMRDNMVELFIVHKDAATTRKGCTIEEVENIDGGEAAAPTTDTVGPGLIVLQKAQSFAQVKVGEDESEDDDYRPGNDDEGDSDEQWSENSYGDSDLEVAFDDNDDDRNGDRGEHSDSVNKGKEQVVAAGLRDEDDGYESEGLWDVPVSDDEGDPLLRRYPLYKSLKNMKEYKWEWLSKAFMKKICENPKIKLRSLIKKAHSKWNVDLTMTKATRVKQQALDEINGTYGEQYRRIHDYAAELLRSNPGSTAREKSIVSMLEDIRVYLMNRWSDNRQSIVTYAGEILPKINKKFEREFDKGGEWLAIYAGRDKYEVSSSQGNRAKFVMDLNLHECSCRKFQLTGYPCEHAMSCIRKMCLDVKNYVNKCYRKETYVDCYQHVIYPLNGPNFWFRTENDDVLPPVFRKPIGRPKLSRNKTGDEPHNNGPLSKLSRTGQQQKCSYCFALGHNKRTCPKKRKMEASAKKNTTPQVKKGASTTRTPKPSKIPAKTTTQPATKLQPKRKSNTQVGGSQESQTSSKRARCSSSASQPQPSTATVTSPSRRTLRFIAKTPPRAWKALG</sequence>
<dbReference type="PANTHER" id="PTHR31973">
    <property type="entry name" value="POLYPROTEIN, PUTATIVE-RELATED"/>
    <property type="match status" value="1"/>
</dbReference>
<dbReference type="GO" id="GO:0008270">
    <property type="term" value="F:zinc ion binding"/>
    <property type="evidence" value="ECO:0007669"/>
    <property type="project" value="UniProtKB-KW"/>
</dbReference>
<dbReference type="SMART" id="SM00575">
    <property type="entry name" value="ZnF_PMZ"/>
    <property type="match status" value="1"/>
</dbReference>
<dbReference type="Pfam" id="PF04434">
    <property type="entry name" value="SWIM"/>
    <property type="match status" value="1"/>
</dbReference>
<feature type="compositionally biased region" description="Polar residues" evidence="5">
    <location>
        <begin position="476"/>
        <end position="493"/>
    </location>
</feature>
<feature type="compositionally biased region" description="Acidic residues" evidence="5">
    <location>
        <begin position="108"/>
        <end position="119"/>
    </location>
</feature>
<feature type="compositionally biased region" description="Basic and acidic residues" evidence="5">
    <location>
        <begin position="120"/>
        <end position="137"/>
    </location>
</feature>
<feature type="region of interest" description="Disordered" evidence="5">
    <location>
        <begin position="466"/>
        <end position="572"/>
    </location>
</feature>
<reference evidence="7 8" key="1">
    <citation type="submission" date="2019-01" db="EMBL/GenBank/DDBJ databases">
        <title>Sequencing of cultivated peanut Arachis hypogaea provides insights into genome evolution and oil improvement.</title>
        <authorList>
            <person name="Chen X."/>
        </authorList>
    </citation>
    <scope>NUCLEOTIDE SEQUENCE [LARGE SCALE GENOMIC DNA]</scope>
    <source>
        <strain evidence="8">cv. Fuhuasheng</strain>
        <tissue evidence="7">Leaves</tissue>
    </source>
</reference>
<protein>
    <recommendedName>
        <fullName evidence="6">SWIM-type domain-containing protein</fullName>
    </recommendedName>
</protein>
<accession>A0A445CMS2</accession>
<dbReference type="EMBL" id="SDMP01000006">
    <property type="protein sequence ID" value="RYR52231.1"/>
    <property type="molecule type" value="Genomic_DNA"/>
</dbReference>